<comment type="caution">
    <text evidence="1">The sequence shown here is derived from an EMBL/GenBank/DDBJ whole genome shotgun (WGS) entry which is preliminary data.</text>
</comment>
<accession>M3TJQ9</accession>
<keyword evidence="2" id="KW-1185">Reference proteome</keyword>
<evidence type="ECO:0000313" key="2">
    <source>
        <dbReference type="Proteomes" id="UP000035009"/>
    </source>
</evidence>
<dbReference type="SUPFAM" id="SSF54427">
    <property type="entry name" value="NTF2-like"/>
    <property type="match status" value="1"/>
</dbReference>
<dbReference type="InterPro" id="IPR032710">
    <property type="entry name" value="NTF2-like_dom_sf"/>
</dbReference>
<sequence length="185" mass="21359">MPFERSELDEMKQRWLDANIAAEKAGDWRPLAEFYTEDATYGWNYGPEKDFMAVGRDEIREIALGQEMEGLEGWIYPYQAWVIDEQTGDMIGLWRQINEGTRADGSNYGVHGIGGSWFKYGGNFQFKWQRDFFDFGNVSALFLEMLTNKACSDGMLKRIEKSAPGNLPGWYPRGEAPVELWDQNR</sequence>
<reference evidence="1 2" key="1">
    <citation type="submission" date="2013-02" db="EMBL/GenBank/DDBJ databases">
        <title>Whole genome shotgun sequence of Gordonia malaquae NBRC 108250.</title>
        <authorList>
            <person name="Yoshida I."/>
            <person name="Hosoyama A."/>
            <person name="Tsuchikane K."/>
            <person name="Ando Y."/>
            <person name="Baba S."/>
            <person name="Ohji S."/>
            <person name="Hamada M."/>
            <person name="Tamura T."/>
            <person name="Yamazoe A."/>
            <person name="Yamazaki S."/>
            <person name="Fujita N."/>
        </authorList>
    </citation>
    <scope>NUCLEOTIDE SEQUENCE [LARGE SCALE GENOMIC DNA]</scope>
    <source>
        <strain evidence="1 2">NBRC 108250</strain>
    </source>
</reference>
<gene>
    <name evidence="1" type="ORF">GM1_042_00420</name>
</gene>
<dbReference type="EMBL" id="BAOP01000042">
    <property type="protein sequence ID" value="GAC81726.1"/>
    <property type="molecule type" value="Genomic_DNA"/>
</dbReference>
<proteinExistence type="predicted"/>
<dbReference type="eggNOG" id="ENOG502ZBSB">
    <property type="taxonomic scope" value="Bacteria"/>
</dbReference>
<evidence type="ECO:0000313" key="1">
    <source>
        <dbReference type="EMBL" id="GAC81726.1"/>
    </source>
</evidence>
<evidence type="ECO:0008006" key="3">
    <source>
        <dbReference type="Google" id="ProtNLM"/>
    </source>
</evidence>
<dbReference type="STRING" id="410332.SAMN04488550_3651"/>
<protein>
    <recommendedName>
        <fullName evidence="3">SnoaL-like domain-containing protein</fullName>
    </recommendedName>
</protein>
<dbReference type="Proteomes" id="UP000035009">
    <property type="component" value="Unassembled WGS sequence"/>
</dbReference>
<name>M3TJQ9_GORML</name>
<dbReference type="Gene3D" id="3.10.450.50">
    <property type="match status" value="1"/>
</dbReference>
<dbReference type="OrthoDB" id="4774268at2"/>
<organism evidence="1 2">
    <name type="scientific">Gordonia malaquae NBRC 108250</name>
    <dbReference type="NCBI Taxonomy" id="1223542"/>
    <lineage>
        <taxon>Bacteria</taxon>
        <taxon>Bacillati</taxon>
        <taxon>Actinomycetota</taxon>
        <taxon>Actinomycetes</taxon>
        <taxon>Mycobacteriales</taxon>
        <taxon>Gordoniaceae</taxon>
        <taxon>Gordonia</taxon>
    </lineage>
</organism>
<dbReference type="AlphaFoldDB" id="M3TJQ9"/>
<dbReference type="RefSeq" id="WP_008381703.1">
    <property type="nucleotide sequence ID" value="NZ_BAOP01000042.1"/>
</dbReference>